<keyword evidence="7" id="KW-0624">Polysaccharide degradation</keyword>
<keyword evidence="3" id="KW-0136">Cellulose degradation</keyword>
<keyword evidence="2" id="KW-0378">Hydrolase</keyword>
<keyword evidence="10" id="KW-1185">Reference proteome</keyword>
<dbReference type="Proteomes" id="UP001642484">
    <property type="component" value="Unassembled WGS sequence"/>
</dbReference>
<dbReference type="SUPFAM" id="SSF51989">
    <property type="entry name" value="Glycosyl hydrolases family 6, cellulases"/>
    <property type="match status" value="2"/>
</dbReference>
<keyword evidence="4" id="KW-1015">Disulfide bond</keyword>
<evidence type="ECO:0000313" key="9">
    <source>
        <dbReference type="EMBL" id="CAK9036812.1"/>
    </source>
</evidence>
<dbReference type="InterPro" id="IPR001524">
    <property type="entry name" value="Glyco_hydro_6_CS"/>
</dbReference>
<evidence type="ECO:0000256" key="7">
    <source>
        <dbReference type="ARBA" id="ARBA00023326"/>
    </source>
</evidence>
<dbReference type="InterPro" id="IPR016288">
    <property type="entry name" value="Beta_cellobiohydrolase"/>
</dbReference>
<dbReference type="PRINTS" id="PR00733">
    <property type="entry name" value="GLHYDRLASE6"/>
</dbReference>
<dbReference type="Pfam" id="PF01341">
    <property type="entry name" value="Glyco_hydro_6"/>
    <property type="match status" value="2"/>
</dbReference>
<feature type="active site" description="Proton donor" evidence="8">
    <location>
        <position position="115"/>
    </location>
</feature>
<sequence>MMNVPSAYWLDKKDKIFGSTTSSMEGILEDALNKPVPELVVFIVYDLPNRDCHAKASNGEICCKYKPDGRCDYQDEADGCKDGLKEYQKEYIDPIAKVLKKYSGRVPVVLVIEPDSLPNLVTNEADPRCGNRGTKNAYENGVSYAVKTLAKADPYAGIYIDAGHGGWLGWKDNMKDFVNQIQRMDVAKDIRGFASNVAGYQYLGEACDTYDYCLGGQHNGDSCCYDPCGLVSEWNPSHNELMYALHLREAMSNGIGGFEPHMIIDTGRNGNPFADKVFYVNPSYKVSLSTSIATASGEVKDTLEAMMNVPSAYWLDKKDKIFGSTTSSMEGILEDALNKPVPELVVFIVYDLPNRDCHAKASNGEICCKYKPDGRCDYQDEADGCKDGLKEYQKEYIDPIAKVLKKYSGRVPVVLVIEPDSLPNLVTNEADPRCGNRGTKNAYENGVSYAVKTLAKADPYAGIYIDAGHGGWLGWKDNMKDFVNQIQRMDVAKDIRGFASNVAGYQYLGEACDTYDYCLGGQHNGDSCCYDPCGLVSEWNPSHNELMYALHLREAMSNGIGGFEPHMIIDTGRNGVADMRTPLCRQTARECC</sequence>
<dbReference type="Gene3D" id="3.20.20.40">
    <property type="entry name" value="1, 4-beta cellobiohydrolase"/>
    <property type="match status" value="2"/>
</dbReference>
<dbReference type="PROSITE" id="PS00656">
    <property type="entry name" value="GLYCOSYL_HYDROL_F6_2"/>
    <property type="match status" value="2"/>
</dbReference>
<organism evidence="9 10">
    <name type="scientific">Durusdinium trenchii</name>
    <dbReference type="NCBI Taxonomy" id="1381693"/>
    <lineage>
        <taxon>Eukaryota</taxon>
        <taxon>Sar</taxon>
        <taxon>Alveolata</taxon>
        <taxon>Dinophyceae</taxon>
        <taxon>Suessiales</taxon>
        <taxon>Symbiodiniaceae</taxon>
        <taxon>Durusdinium</taxon>
    </lineage>
</organism>
<dbReference type="PANTHER" id="PTHR34876:SF4">
    <property type="entry name" value="1,4-BETA-D-GLUCAN CELLOBIOHYDROLASE C-RELATED"/>
    <property type="match status" value="1"/>
</dbReference>
<evidence type="ECO:0000313" key="10">
    <source>
        <dbReference type="Proteomes" id="UP001642484"/>
    </source>
</evidence>
<feature type="active site" description="Proton donor" evidence="8">
    <location>
        <position position="420"/>
    </location>
</feature>
<evidence type="ECO:0000256" key="6">
    <source>
        <dbReference type="ARBA" id="ARBA00023295"/>
    </source>
</evidence>
<dbReference type="PANTHER" id="PTHR34876">
    <property type="match status" value="1"/>
</dbReference>
<comment type="caution">
    <text evidence="9">The sequence shown here is derived from an EMBL/GenBank/DDBJ whole genome shotgun (WGS) entry which is preliminary data.</text>
</comment>
<evidence type="ECO:0000256" key="8">
    <source>
        <dbReference type="PROSITE-ProRule" id="PRU10057"/>
    </source>
</evidence>
<keyword evidence="1" id="KW-0732">Signal</keyword>
<keyword evidence="5" id="KW-0119">Carbohydrate metabolism</keyword>
<evidence type="ECO:0000256" key="5">
    <source>
        <dbReference type="ARBA" id="ARBA00023277"/>
    </source>
</evidence>
<proteinExistence type="predicted"/>
<protein>
    <recommendedName>
        <fullName evidence="11">Glucanase</fullName>
    </recommendedName>
</protein>
<evidence type="ECO:0000256" key="3">
    <source>
        <dbReference type="ARBA" id="ARBA00023001"/>
    </source>
</evidence>
<evidence type="ECO:0000256" key="1">
    <source>
        <dbReference type="ARBA" id="ARBA00022729"/>
    </source>
</evidence>
<evidence type="ECO:0000256" key="4">
    <source>
        <dbReference type="ARBA" id="ARBA00023157"/>
    </source>
</evidence>
<evidence type="ECO:0000256" key="2">
    <source>
        <dbReference type="ARBA" id="ARBA00022801"/>
    </source>
</evidence>
<accession>A0ABP0LDJ2</accession>
<dbReference type="InterPro" id="IPR036434">
    <property type="entry name" value="Beta_cellobiohydrolase_sf"/>
</dbReference>
<dbReference type="EMBL" id="CAXAMN010011990">
    <property type="protein sequence ID" value="CAK9036812.1"/>
    <property type="molecule type" value="Genomic_DNA"/>
</dbReference>
<keyword evidence="6" id="KW-0326">Glycosidase</keyword>
<evidence type="ECO:0008006" key="11">
    <source>
        <dbReference type="Google" id="ProtNLM"/>
    </source>
</evidence>
<gene>
    <name evidence="9" type="ORF">CCMP2556_LOCUS20430</name>
</gene>
<reference evidence="9 10" key="1">
    <citation type="submission" date="2024-02" db="EMBL/GenBank/DDBJ databases">
        <authorList>
            <person name="Chen Y."/>
            <person name="Shah S."/>
            <person name="Dougan E. K."/>
            <person name="Thang M."/>
            <person name="Chan C."/>
        </authorList>
    </citation>
    <scope>NUCLEOTIDE SEQUENCE [LARGE SCALE GENOMIC DNA]</scope>
</reference>
<name>A0ABP0LDJ2_9DINO</name>